<dbReference type="Proteomes" id="UP000016536">
    <property type="component" value="Unassembled WGS sequence"/>
</dbReference>
<dbReference type="AlphaFoldDB" id="U1QVI2"/>
<accession>U1QVI2</accession>
<organism evidence="1 2">
    <name type="scientific">Actinomyces johnsonii F0542</name>
    <dbReference type="NCBI Taxonomy" id="1321818"/>
    <lineage>
        <taxon>Bacteria</taxon>
        <taxon>Bacillati</taxon>
        <taxon>Actinomycetota</taxon>
        <taxon>Actinomycetes</taxon>
        <taxon>Actinomycetales</taxon>
        <taxon>Actinomycetaceae</taxon>
        <taxon>Actinomyces</taxon>
    </lineage>
</organism>
<gene>
    <name evidence="1" type="ORF">HMPREF1979_00070</name>
</gene>
<name>U1QVI2_9ACTO</name>
<dbReference type="EMBL" id="AWSE01000004">
    <property type="protein sequence ID" value="ERH25921.1"/>
    <property type="molecule type" value="Genomic_DNA"/>
</dbReference>
<sequence>MLPRQTDAILHSFDGRWDFSEGVLRTIVDLAAPAALITVREVHASRR</sequence>
<protein>
    <submittedName>
        <fullName evidence="1">Uncharacterized protein</fullName>
    </submittedName>
</protein>
<comment type="caution">
    <text evidence="1">The sequence shown here is derived from an EMBL/GenBank/DDBJ whole genome shotgun (WGS) entry which is preliminary data.</text>
</comment>
<evidence type="ECO:0000313" key="2">
    <source>
        <dbReference type="Proteomes" id="UP000016536"/>
    </source>
</evidence>
<evidence type="ECO:0000313" key="1">
    <source>
        <dbReference type="EMBL" id="ERH25921.1"/>
    </source>
</evidence>
<proteinExistence type="predicted"/>
<keyword evidence="2" id="KW-1185">Reference proteome</keyword>
<dbReference type="HOGENOM" id="CLU_3163682_0_0_11"/>
<reference evidence="1 2" key="1">
    <citation type="submission" date="2013-08" db="EMBL/GenBank/DDBJ databases">
        <authorList>
            <person name="Weinstock G."/>
            <person name="Sodergren E."/>
            <person name="Wylie T."/>
            <person name="Fulton L."/>
            <person name="Fulton R."/>
            <person name="Fronick C."/>
            <person name="O'Laughlin M."/>
            <person name="Godfrey J."/>
            <person name="Miner T."/>
            <person name="Herter B."/>
            <person name="Appelbaum E."/>
            <person name="Cordes M."/>
            <person name="Lek S."/>
            <person name="Wollam A."/>
            <person name="Pepin K.H."/>
            <person name="Palsikar V.B."/>
            <person name="Mitreva M."/>
            <person name="Wilson R.K."/>
        </authorList>
    </citation>
    <scope>NUCLEOTIDE SEQUENCE [LARGE SCALE GENOMIC DNA]</scope>
    <source>
        <strain evidence="1 2">F0542</strain>
    </source>
</reference>